<reference evidence="7 8" key="1">
    <citation type="journal article" date="2014" name="Genome Announc.">
        <title>Draft Genome Sequence of Fervidicella metallireducens Strain AeBT, an Iron-Reducing Thermoanaerobe from the Great Artesian Basin.</title>
        <authorList>
            <person name="Patel B.K."/>
        </authorList>
    </citation>
    <scope>NUCLEOTIDE SEQUENCE [LARGE SCALE GENOMIC DNA]</scope>
    <source>
        <strain evidence="7 8">AeB</strain>
    </source>
</reference>
<evidence type="ECO:0000256" key="4">
    <source>
        <dbReference type="ARBA" id="ARBA00023163"/>
    </source>
</evidence>
<keyword evidence="3" id="KW-0731">Sigma factor</keyword>
<keyword evidence="2" id="KW-0805">Transcription regulation</keyword>
<organism evidence="7 8">
    <name type="scientific">Fervidicella metallireducens AeB</name>
    <dbReference type="NCBI Taxonomy" id="1403537"/>
    <lineage>
        <taxon>Bacteria</taxon>
        <taxon>Bacillati</taxon>
        <taxon>Bacillota</taxon>
        <taxon>Clostridia</taxon>
        <taxon>Eubacteriales</taxon>
        <taxon>Clostridiaceae</taxon>
        <taxon>Fervidicella</taxon>
    </lineage>
</organism>
<dbReference type="SUPFAM" id="SSF88946">
    <property type="entry name" value="Sigma2 domain of RNA polymerase sigma factors"/>
    <property type="match status" value="1"/>
</dbReference>
<dbReference type="Proteomes" id="UP000019681">
    <property type="component" value="Unassembled WGS sequence"/>
</dbReference>
<dbReference type="OrthoDB" id="9782703at2"/>
<comment type="caution">
    <text evidence="7">The sequence shown here is derived from an EMBL/GenBank/DDBJ whole genome shotgun (WGS) entry which is preliminary data.</text>
</comment>
<dbReference type="STRING" id="1403537.Q428_05260"/>
<evidence type="ECO:0000256" key="2">
    <source>
        <dbReference type="ARBA" id="ARBA00023015"/>
    </source>
</evidence>
<dbReference type="NCBIfam" id="TIGR02937">
    <property type="entry name" value="sigma70-ECF"/>
    <property type="match status" value="1"/>
</dbReference>
<dbReference type="EMBL" id="AZQP01000011">
    <property type="protein sequence ID" value="EYE88917.1"/>
    <property type="molecule type" value="Genomic_DNA"/>
</dbReference>
<keyword evidence="8" id="KW-1185">Reference proteome</keyword>
<feature type="domain" description="RNA polymerase sigma-70 region 2" evidence="5">
    <location>
        <begin position="24"/>
        <end position="87"/>
    </location>
</feature>
<dbReference type="GO" id="GO:0006352">
    <property type="term" value="P:DNA-templated transcription initiation"/>
    <property type="evidence" value="ECO:0007669"/>
    <property type="project" value="InterPro"/>
</dbReference>
<dbReference type="GO" id="GO:0016987">
    <property type="term" value="F:sigma factor activity"/>
    <property type="evidence" value="ECO:0007669"/>
    <property type="project" value="UniProtKB-KW"/>
</dbReference>
<dbReference type="RefSeq" id="WP_035378788.1">
    <property type="nucleotide sequence ID" value="NZ_AZQP01000011.1"/>
</dbReference>
<dbReference type="Gene3D" id="1.10.10.10">
    <property type="entry name" value="Winged helix-like DNA-binding domain superfamily/Winged helix DNA-binding domain"/>
    <property type="match status" value="1"/>
</dbReference>
<dbReference type="Gene3D" id="1.10.1740.10">
    <property type="match status" value="1"/>
</dbReference>
<dbReference type="InterPro" id="IPR013249">
    <property type="entry name" value="RNA_pol_sigma70_r4_t2"/>
</dbReference>
<dbReference type="Pfam" id="PF08281">
    <property type="entry name" value="Sigma70_r4_2"/>
    <property type="match status" value="1"/>
</dbReference>
<accession>A0A017RW62</accession>
<dbReference type="AlphaFoldDB" id="A0A017RW62"/>
<sequence length="176" mass="20753">MNEIELINLAKKGNKSAMNTILNNNLGVIKGYVIKMTGDPHLSQDIIQETMLKAILNIDKFEPRAKFSTWMIRIATNIYRDYLRKNKIYELTEVETAEKYVDTEDMVISRYEYKEIMNIVMKLSSEKRAVFILKHYYGYKYEEISEILSCPIGTVRSRLHNAIKFIIKELERKEMI</sequence>
<name>A0A017RW62_9CLOT</name>
<evidence type="ECO:0000259" key="5">
    <source>
        <dbReference type="Pfam" id="PF04542"/>
    </source>
</evidence>
<proteinExistence type="inferred from homology"/>
<evidence type="ECO:0000313" key="8">
    <source>
        <dbReference type="Proteomes" id="UP000019681"/>
    </source>
</evidence>
<dbReference type="NCBIfam" id="NF007216">
    <property type="entry name" value="PRK09638.1"/>
    <property type="match status" value="1"/>
</dbReference>
<evidence type="ECO:0000256" key="1">
    <source>
        <dbReference type="ARBA" id="ARBA00010641"/>
    </source>
</evidence>
<protein>
    <submittedName>
        <fullName evidence="7">RNA polymerase sigma factor SigY</fullName>
    </submittedName>
</protein>
<dbReference type="InterPro" id="IPR013324">
    <property type="entry name" value="RNA_pol_sigma_r3/r4-like"/>
</dbReference>
<dbReference type="InterPro" id="IPR007627">
    <property type="entry name" value="RNA_pol_sigma70_r2"/>
</dbReference>
<dbReference type="PANTHER" id="PTHR43133:SF60">
    <property type="entry name" value="RNA POLYMERASE SIGMA FACTOR SIGV"/>
    <property type="match status" value="1"/>
</dbReference>
<dbReference type="InterPro" id="IPR036388">
    <property type="entry name" value="WH-like_DNA-bd_sf"/>
</dbReference>
<dbReference type="PANTHER" id="PTHR43133">
    <property type="entry name" value="RNA POLYMERASE ECF-TYPE SIGMA FACTO"/>
    <property type="match status" value="1"/>
</dbReference>
<dbReference type="Pfam" id="PF04542">
    <property type="entry name" value="Sigma70_r2"/>
    <property type="match status" value="1"/>
</dbReference>
<evidence type="ECO:0000313" key="7">
    <source>
        <dbReference type="EMBL" id="EYE88917.1"/>
    </source>
</evidence>
<comment type="similarity">
    <text evidence="1">Belongs to the sigma-70 factor family. ECF subfamily.</text>
</comment>
<evidence type="ECO:0000256" key="3">
    <source>
        <dbReference type="ARBA" id="ARBA00023082"/>
    </source>
</evidence>
<dbReference type="CDD" id="cd06171">
    <property type="entry name" value="Sigma70_r4"/>
    <property type="match status" value="1"/>
</dbReference>
<gene>
    <name evidence="7" type="ORF">Q428_05260</name>
</gene>
<dbReference type="SUPFAM" id="SSF88659">
    <property type="entry name" value="Sigma3 and sigma4 domains of RNA polymerase sigma factors"/>
    <property type="match status" value="1"/>
</dbReference>
<dbReference type="GO" id="GO:0003677">
    <property type="term" value="F:DNA binding"/>
    <property type="evidence" value="ECO:0007669"/>
    <property type="project" value="InterPro"/>
</dbReference>
<dbReference type="InterPro" id="IPR014284">
    <property type="entry name" value="RNA_pol_sigma-70_dom"/>
</dbReference>
<feature type="domain" description="RNA polymerase sigma factor 70 region 4 type 2" evidence="6">
    <location>
        <begin position="115"/>
        <end position="165"/>
    </location>
</feature>
<dbReference type="InterPro" id="IPR039425">
    <property type="entry name" value="RNA_pol_sigma-70-like"/>
</dbReference>
<keyword evidence="4" id="KW-0804">Transcription</keyword>
<dbReference type="InterPro" id="IPR013325">
    <property type="entry name" value="RNA_pol_sigma_r2"/>
</dbReference>
<evidence type="ECO:0000259" key="6">
    <source>
        <dbReference type="Pfam" id="PF08281"/>
    </source>
</evidence>